<dbReference type="InterPro" id="IPR004358">
    <property type="entry name" value="Sig_transdc_His_kin-like_C"/>
</dbReference>
<dbReference type="EC" id="2.7.13.3" evidence="2"/>
<evidence type="ECO:0000256" key="1">
    <source>
        <dbReference type="ARBA" id="ARBA00000085"/>
    </source>
</evidence>
<evidence type="ECO:0000259" key="9">
    <source>
        <dbReference type="PROSITE" id="PS50109"/>
    </source>
</evidence>
<dbReference type="Gene3D" id="1.10.287.130">
    <property type="match status" value="1"/>
</dbReference>
<dbReference type="GO" id="GO:0000155">
    <property type="term" value="F:phosphorelay sensor kinase activity"/>
    <property type="evidence" value="ECO:0007669"/>
    <property type="project" value="InterPro"/>
</dbReference>
<feature type="transmembrane region" description="Helical" evidence="8">
    <location>
        <begin position="38"/>
        <end position="58"/>
    </location>
</feature>
<feature type="domain" description="Histidine kinase" evidence="9">
    <location>
        <begin position="213"/>
        <end position="421"/>
    </location>
</feature>
<comment type="caution">
    <text evidence="11">The sequence shown here is derived from an EMBL/GenBank/DDBJ whole genome shotgun (WGS) entry which is preliminary data.</text>
</comment>
<dbReference type="PROSITE" id="PS50110">
    <property type="entry name" value="RESPONSE_REGULATORY"/>
    <property type="match status" value="1"/>
</dbReference>
<feature type="transmembrane region" description="Helical" evidence="8">
    <location>
        <begin position="109"/>
        <end position="131"/>
    </location>
</feature>
<dbReference type="Gene3D" id="3.40.50.2300">
    <property type="match status" value="1"/>
</dbReference>
<dbReference type="CDD" id="cd00082">
    <property type="entry name" value="HisKA"/>
    <property type="match status" value="1"/>
</dbReference>
<comment type="catalytic activity">
    <reaction evidence="1">
        <text>ATP + protein L-histidine = ADP + protein N-phospho-L-histidine.</text>
        <dbReference type="EC" id="2.7.13.3"/>
    </reaction>
</comment>
<keyword evidence="8" id="KW-0472">Membrane</keyword>
<evidence type="ECO:0000313" key="12">
    <source>
        <dbReference type="Proteomes" id="UP000555546"/>
    </source>
</evidence>
<dbReference type="SMART" id="SM00388">
    <property type="entry name" value="HisKA"/>
    <property type="match status" value="1"/>
</dbReference>
<reference evidence="11 12" key="1">
    <citation type="submission" date="2020-08" db="EMBL/GenBank/DDBJ databases">
        <title>Genomic Encyclopedia of Type Strains, Phase IV (KMG-IV): sequencing the most valuable type-strain genomes for metagenomic binning, comparative biology and taxonomic classification.</title>
        <authorList>
            <person name="Goeker M."/>
        </authorList>
    </citation>
    <scope>NUCLEOTIDE SEQUENCE [LARGE SCALE GENOMIC DNA]</scope>
    <source>
        <strain evidence="11 12">DSM 26944</strain>
    </source>
</reference>
<keyword evidence="3 7" id="KW-0597">Phosphoprotein</keyword>
<dbReference type="SMART" id="SM00387">
    <property type="entry name" value="HATPase_c"/>
    <property type="match status" value="1"/>
</dbReference>
<dbReference type="InterPro" id="IPR005467">
    <property type="entry name" value="His_kinase_dom"/>
</dbReference>
<dbReference type="AlphaFoldDB" id="A0A7W9B115"/>
<dbReference type="SUPFAM" id="SSF47384">
    <property type="entry name" value="Homodimeric domain of signal transducing histidine kinase"/>
    <property type="match status" value="1"/>
</dbReference>
<dbReference type="InterPro" id="IPR001789">
    <property type="entry name" value="Sig_transdc_resp-reg_receiver"/>
</dbReference>
<evidence type="ECO:0000256" key="5">
    <source>
        <dbReference type="ARBA" id="ARBA00022777"/>
    </source>
</evidence>
<dbReference type="EMBL" id="JACIJG010000026">
    <property type="protein sequence ID" value="MBB5704252.1"/>
    <property type="molecule type" value="Genomic_DNA"/>
</dbReference>
<dbReference type="SUPFAM" id="SSF52172">
    <property type="entry name" value="CheY-like"/>
    <property type="match status" value="1"/>
</dbReference>
<feature type="modified residue" description="4-aspartylphosphate" evidence="7">
    <location>
        <position position="491"/>
    </location>
</feature>
<dbReference type="Proteomes" id="UP000555546">
    <property type="component" value="Unassembled WGS sequence"/>
</dbReference>
<dbReference type="Pfam" id="PF00512">
    <property type="entry name" value="HisKA"/>
    <property type="match status" value="1"/>
</dbReference>
<dbReference type="PANTHER" id="PTHR43711:SF31">
    <property type="entry name" value="HISTIDINE KINASE"/>
    <property type="match status" value="1"/>
</dbReference>
<dbReference type="InterPro" id="IPR011006">
    <property type="entry name" value="CheY-like_superfamily"/>
</dbReference>
<protein>
    <recommendedName>
        <fullName evidence="2">histidine kinase</fullName>
        <ecNumber evidence="2">2.7.13.3</ecNumber>
    </recommendedName>
</protein>
<evidence type="ECO:0000256" key="7">
    <source>
        <dbReference type="PROSITE-ProRule" id="PRU00169"/>
    </source>
</evidence>
<dbReference type="InterPro" id="IPR050736">
    <property type="entry name" value="Sensor_HK_Regulatory"/>
</dbReference>
<keyword evidence="4" id="KW-0808">Transferase</keyword>
<organism evidence="11 12">
    <name type="scientific">Brucella daejeonensis</name>
    <dbReference type="NCBI Taxonomy" id="659015"/>
    <lineage>
        <taxon>Bacteria</taxon>
        <taxon>Pseudomonadati</taxon>
        <taxon>Pseudomonadota</taxon>
        <taxon>Alphaproteobacteria</taxon>
        <taxon>Hyphomicrobiales</taxon>
        <taxon>Brucellaceae</taxon>
        <taxon>Brucella/Ochrobactrum group</taxon>
        <taxon>Brucella</taxon>
    </lineage>
</organism>
<feature type="transmembrane region" description="Helical" evidence="8">
    <location>
        <begin position="70"/>
        <end position="89"/>
    </location>
</feature>
<evidence type="ECO:0000259" key="10">
    <source>
        <dbReference type="PROSITE" id="PS50110"/>
    </source>
</evidence>
<dbReference type="InterPro" id="IPR003594">
    <property type="entry name" value="HATPase_dom"/>
</dbReference>
<dbReference type="InterPro" id="IPR036890">
    <property type="entry name" value="HATPase_C_sf"/>
</dbReference>
<evidence type="ECO:0000256" key="6">
    <source>
        <dbReference type="ARBA" id="ARBA00023012"/>
    </source>
</evidence>
<dbReference type="Pfam" id="PF00072">
    <property type="entry name" value="Response_reg"/>
    <property type="match status" value="1"/>
</dbReference>
<name>A0A7W9B115_9HYPH</name>
<dbReference type="InterPro" id="IPR003661">
    <property type="entry name" value="HisK_dim/P_dom"/>
</dbReference>
<feature type="transmembrane region" description="Helical" evidence="8">
    <location>
        <begin position="143"/>
        <end position="165"/>
    </location>
</feature>
<keyword evidence="12" id="KW-1185">Reference proteome</keyword>
<evidence type="ECO:0000256" key="4">
    <source>
        <dbReference type="ARBA" id="ARBA00022679"/>
    </source>
</evidence>
<dbReference type="Gene3D" id="3.30.565.10">
    <property type="entry name" value="Histidine kinase-like ATPase, C-terminal domain"/>
    <property type="match status" value="1"/>
</dbReference>
<sequence length="570" mass="62247">MDKVVVTLADSVASLYSRISQLLLGKDGQDYDVERGQALTRVIIVPMVAIYAIWLLGSSTQYPAWVFRSFVIYSSIAVPLSVLLLRHVIRRPGYNLARRAFAMANDYTMMAFALVAGGAEMLPITAFVLWVTAGNGIRYGQPYLAAATGCALVTLSVAYLTNSYWQANPYMALSFLLAALLVPAYIFMLLNRLQIARDEAMEANDAKSRFLAQASHDLRQPIHAISLFTACLRDAGLDHEQRTMVENIDRSLNSVSGLFRSLLDISTLDSGRVQPVLRPVQIGKLLADVARQNSQVAGWANSILHVVHSSCYVEADAVLLTTMVQNIVSNALKYAPGSAVLIGCRRQHGQLRIEIHDRGDGITAEHLPHVFDEFYQVRERGDRNAEGVGLGLAIVRRLGRLMDFDVAVMSTKGKGTRVIISGLRIVPAPAAATMAAAPLPMAPDGLRVLLVEDDRDVLSATTLLLEKWGCIVQAEPSPPREPANWDILITDFDLGGKRTGADCIATVRKLAQRQVPAIVMTGHDEGRVRAELVDERIPVLAKPVRPAEMRAVLTTLALRAATTLPGRKIS</sequence>
<feature type="transmembrane region" description="Helical" evidence="8">
    <location>
        <begin position="171"/>
        <end position="190"/>
    </location>
</feature>
<gene>
    <name evidence="11" type="ORF">FHS76_004169</name>
</gene>
<dbReference type="SMART" id="SM00448">
    <property type="entry name" value="REC"/>
    <property type="match status" value="1"/>
</dbReference>
<keyword evidence="8" id="KW-0812">Transmembrane</keyword>
<evidence type="ECO:0000256" key="3">
    <source>
        <dbReference type="ARBA" id="ARBA00022553"/>
    </source>
</evidence>
<proteinExistence type="predicted"/>
<dbReference type="SUPFAM" id="SSF55874">
    <property type="entry name" value="ATPase domain of HSP90 chaperone/DNA topoisomerase II/histidine kinase"/>
    <property type="match status" value="1"/>
</dbReference>
<dbReference type="Pfam" id="PF02518">
    <property type="entry name" value="HATPase_c"/>
    <property type="match status" value="1"/>
</dbReference>
<accession>A0A7W9B115</accession>
<evidence type="ECO:0000313" key="11">
    <source>
        <dbReference type="EMBL" id="MBB5704252.1"/>
    </source>
</evidence>
<dbReference type="RefSeq" id="WP_328700549.1">
    <property type="nucleotide sequence ID" value="NZ_JACIJG010000026.1"/>
</dbReference>
<keyword evidence="6" id="KW-0902">Two-component regulatory system</keyword>
<keyword evidence="8" id="KW-1133">Transmembrane helix</keyword>
<dbReference type="PROSITE" id="PS50109">
    <property type="entry name" value="HIS_KIN"/>
    <property type="match status" value="1"/>
</dbReference>
<dbReference type="InterPro" id="IPR036097">
    <property type="entry name" value="HisK_dim/P_sf"/>
</dbReference>
<evidence type="ECO:0000256" key="8">
    <source>
        <dbReference type="SAM" id="Phobius"/>
    </source>
</evidence>
<evidence type="ECO:0000256" key="2">
    <source>
        <dbReference type="ARBA" id="ARBA00012438"/>
    </source>
</evidence>
<dbReference type="PRINTS" id="PR00344">
    <property type="entry name" value="BCTRLSENSOR"/>
</dbReference>
<dbReference type="PANTHER" id="PTHR43711">
    <property type="entry name" value="TWO-COMPONENT HISTIDINE KINASE"/>
    <property type="match status" value="1"/>
</dbReference>
<feature type="domain" description="Response regulatory" evidence="10">
    <location>
        <begin position="447"/>
        <end position="557"/>
    </location>
</feature>
<keyword evidence="5 11" id="KW-0418">Kinase</keyword>